<sequence>MSKLRERSGEFVYLAIARALSTAASQKQLRKIHSRLITLGLEKSVFFSGKLTSKYGQLKDPVSSFHVFRVATPATSAYQWNSVIRALTQNGLPTEALELYSRMQELEVRPDSYTFPSVINACAALLDSETGRVVHDRAVEMGFGSDLYIGNALVDMYARFGDLAKARNVFEEMPRRDLVSWNSLISGYSANGHWEEALEIYRDFKMVGLKSDSFTVSSVLPACGCLLDVEGEVIHGFVEKMGMNADVIVNNGLLSMYFKFDQLVVAQRIFDEMVTRDTVSWNILICGYSEMQLFEESVKFFVEMVRMFRPDLLTITSVLRACGQLKDLEFAKFVHNYMMDNGIERDVTANNILIDTYAKCGDISASRGVFDAMGCKDSVSWNSMISAYIQNSSYGEGMEVFKAMVKELKPDSVTCILILSISAKAAELDLGKQVHCAVAKLGFDLDLVVQNALLDFYAKCWRMNDSLELFRSIRDRNVVSWNTIIVACGQGEDSSLGFRMINQMVSDNIMPDPTTMLGVLPICSLLAAKRQGKEIHASTLKLGFESNVPIGNALIEMYSKCGNLKYAIKVFQHMKAKDVVTWTSLISAYGMHGEGMKALRAFDEMKAARVAPDRIAFVAILYACSHSGLVDEGLDCFYQMKRDYGIEPRIEHYACVVDLLSRSGQLSKAEKFIGSMPLKPDASIWGALLSACRACGETKIAERVSQHIMELELDDPGYYVLASNVFAALGKWDQVKSIRKSIVARGLKKEPGRSWIEMGNKVFAFGSAEKFSEHYQEIRNFLDELAALMSKEGYAANVQYALHDIEEDEKRDWLCGHSERLAIAFGLLKTDPGTPLQVMKNLRVCRDCHTWTKFTSKLMKREILVRDANRFHLFRDGSCSCGDYW</sequence>
<dbReference type="Pfam" id="PF20431">
    <property type="entry name" value="E_motif"/>
    <property type="match status" value="1"/>
</dbReference>
<dbReference type="Pfam" id="PF13041">
    <property type="entry name" value="PPR_2"/>
    <property type="match status" value="3"/>
</dbReference>
<evidence type="ECO:0000259" key="5">
    <source>
        <dbReference type="Pfam" id="PF14432"/>
    </source>
</evidence>
<dbReference type="Pfam" id="PF14432">
    <property type="entry name" value="DYW_deaminase"/>
    <property type="match status" value="1"/>
</dbReference>
<accession>A0AAV0Q4B9</accession>
<dbReference type="FunFam" id="1.25.40.10:FF:000090">
    <property type="entry name" value="Pentatricopeptide repeat-containing protein, chloroplastic"/>
    <property type="match status" value="1"/>
</dbReference>
<feature type="repeat" description="PPR" evidence="4">
    <location>
        <begin position="477"/>
        <end position="511"/>
    </location>
</feature>
<dbReference type="GO" id="GO:0008270">
    <property type="term" value="F:zinc ion binding"/>
    <property type="evidence" value="ECO:0007669"/>
    <property type="project" value="InterPro"/>
</dbReference>
<feature type="repeat" description="PPR" evidence="4">
    <location>
        <begin position="177"/>
        <end position="211"/>
    </location>
</feature>
<feature type="domain" description="DYW" evidence="5">
    <location>
        <begin position="793"/>
        <end position="885"/>
    </location>
</feature>
<dbReference type="InterPro" id="IPR032867">
    <property type="entry name" value="DYW_dom"/>
</dbReference>
<evidence type="ECO:0000313" key="6">
    <source>
        <dbReference type="EMBL" id="CAI0514807.1"/>
    </source>
</evidence>
<reference evidence="6" key="1">
    <citation type="submission" date="2022-08" db="EMBL/GenBank/DDBJ databases">
        <authorList>
            <person name="Gutierrez-Valencia J."/>
        </authorList>
    </citation>
    <scope>NUCLEOTIDE SEQUENCE</scope>
</reference>
<dbReference type="PANTHER" id="PTHR47926:SF533">
    <property type="entry name" value="DYW DOMAIN-CONTAINING PROTEIN"/>
    <property type="match status" value="1"/>
</dbReference>
<dbReference type="EMBL" id="CAMGYJ010000009">
    <property type="protein sequence ID" value="CAI0514807.1"/>
    <property type="molecule type" value="Genomic_DNA"/>
</dbReference>
<evidence type="ECO:0000256" key="1">
    <source>
        <dbReference type="ARBA" id="ARBA00006643"/>
    </source>
</evidence>
<evidence type="ECO:0000256" key="3">
    <source>
        <dbReference type="ARBA" id="ARBA00061659"/>
    </source>
</evidence>
<comment type="similarity">
    <text evidence="3">Belongs to the PPR family. PCMP-E subfamily.</text>
</comment>
<comment type="similarity">
    <text evidence="1">Belongs to the PPR family. PCMP-H subfamily.</text>
</comment>
<name>A0AAV0Q4B9_9ROSI</name>
<dbReference type="PANTHER" id="PTHR47926">
    <property type="entry name" value="PENTATRICOPEPTIDE REPEAT-CONTAINING PROTEIN"/>
    <property type="match status" value="1"/>
</dbReference>
<feature type="repeat" description="PPR" evidence="4">
    <location>
        <begin position="146"/>
        <end position="176"/>
    </location>
</feature>
<dbReference type="InterPro" id="IPR046848">
    <property type="entry name" value="E_motif"/>
</dbReference>
<dbReference type="Proteomes" id="UP001154282">
    <property type="component" value="Unassembled WGS sequence"/>
</dbReference>
<evidence type="ECO:0000313" key="7">
    <source>
        <dbReference type="Proteomes" id="UP001154282"/>
    </source>
</evidence>
<feature type="repeat" description="PPR" evidence="4">
    <location>
        <begin position="377"/>
        <end position="407"/>
    </location>
</feature>
<dbReference type="GO" id="GO:0003723">
    <property type="term" value="F:RNA binding"/>
    <property type="evidence" value="ECO:0007669"/>
    <property type="project" value="InterPro"/>
</dbReference>
<dbReference type="GO" id="GO:0009451">
    <property type="term" value="P:RNA modification"/>
    <property type="evidence" value="ECO:0007669"/>
    <property type="project" value="InterPro"/>
</dbReference>
<keyword evidence="7" id="KW-1185">Reference proteome</keyword>
<evidence type="ECO:0000256" key="2">
    <source>
        <dbReference type="ARBA" id="ARBA00022737"/>
    </source>
</evidence>
<dbReference type="InterPro" id="IPR002885">
    <property type="entry name" value="PPR_rpt"/>
</dbReference>
<feature type="repeat" description="PPR" evidence="4">
    <location>
        <begin position="277"/>
        <end position="307"/>
    </location>
</feature>
<keyword evidence="2" id="KW-0677">Repeat</keyword>
<dbReference type="Pfam" id="PF01535">
    <property type="entry name" value="PPR"/>
    <property type="match status" value="4"/>
</dbReference>
<dbReference type="FunFam" id="1.25.40.10:FF:000196">
    <property type="entry name" value="Pentatricopeptide repeat-containing protein At4g14850"/>
    <property type="match status" value="1"/>
</dbReference>
<protein>
    <recommendedName>
        <fullName evidence="5">DYW domain-containing protein</fullName>
    </recommendedName>
</protein>
<dbReference type="InterPro" id="IPR011990">
    <property type="entry name" value="TPR-like_helical_dom_sf"/>
</dbReference>
<organism evidence="6 7">
    <name type="scientific">Linum tenue</name>
    <dbReference type="NCBI Taxonomy" id="586396"/>
    <lineage>
        <taxon>Eukaryota</taxon>
        <taxon>Viridiplantae</taxon>
        <taxon>Streptophyta</taxon>
        <taxon>Embryophyta</taxon>
        <taxon>Tracheophyta</taxon>
        <taxon>Spermatophyta</taxon>
        <taxon>Magnoliopsida</taxon>
        <taxon>eudicotyledons</taxon>
        <taxon>Gunneridae</taxon>
        <taxon>Pentapetalae</taxon>
        <taxon>rosids</taxon>
        <taxon>fabids</taxon>
        <taxon>Malpighiales</taxon>
        <taxon>Linaceae</taxon>
        <taxon>Linum</taxon>
    </lineage>
</organism>
<dbReference type="Pfam" id="PF13812">
    <property type="entry name" value="PPR_3"/>
    <property type="match status" value="1"/>
</dbReference>
<feature type="repeat" description="PPR" evidence="4">
    <location>
        <begin position="578"/>
        <end position="612"/>
    </location>
</feature>
<dbReference type="NCBIfam" id="TIGR00756">
    <property type="entry name" value="PPR"/>
    <property type="match status" value="9"/>
</dbReference>
<gene>
    <name evidence="6" type="ORF">LITE_LOCUS41182</name>
</gene>
<dbReference type="FunFam" id="1.25.40.10:FF:000285">
    <property type="entry name" value="Pentatricopeptide repeat-containing protein, chloroplastic"/>
    <property type="match status" value="1"/>
</dbReference>
<comment type="caution">
    <text evidence="6">The sequence shown here is derived from an EMBL/GenBank/DDBJ whole genome shotgun (WGS) entry which is preliminary data.</text>
</comment>
<proteinExistence type="inferred from homology"/>
<dbReference type="Gene3D" id="1.25.40.10">
    <property type="entry name" value="Tetratricopeptide repeat domain"/>
    <property type="match status" value="5"/>
</dbReference>
<feature type="repeat" description="PPR" evidence="4">
    <location>
        <begin position="76"/>
        <end position="110"/>
    </location>
</feature>
<dbReference type="PROSITE" id="PS51375">
    <property type="entry name" value="PPR"/>
    <property type="match status" value="7"/>
</dbReference>
<dbReference type="FunFam" id="1.25.40.10:FF:000344">
    <property type="entry name" value="Pentatricopeptide repeat-containing protein"/>
    <property type="match status" value="1"/>
</dbReference>
<dbReference type="InterPro" id="IPR046960">
    <property type="entry name" value="PPR_At4g14850-like_plant"/>
</dbReference>
<dbReference type="SUPFAM" id="SSF48452">
    <property type="entry name" value="TPR-like"/>
    <property type="match status" value="1"/>
</dbReference>
<dbReference type="AlphaFoldDB" id="A0AAV0Q4B9"/>
<evidence type="ECO:0000256" key="4">
    <source>
        <dbReference type="PROSITE-ProRule" id="PRU00708"/>
    </source>
</evidence>